<dbReference type="AlphaFoldDB" id="A0A2S1LDJ2"/>
<dbReference type="Proteomes" id="UP000244527">
    <property type="component" value="Chromosome"/>
</dbReference>
<comment type="similarity">
    <text evidence="1">Belongs to the AAA ATPase family.</text>
</comment>
<feature type="domain" description="AAA+ ATPase" evidence="4">
    <location>
        <begin position="121"/>
        <end position="253"/>
    </location>
</feature>
<reference evidence="5 6" key="1">
    <citation type="submission" date="2017-04" db="EMBL/GenBank/DDBJ databases">
        <title>Compelte genome sequence of WV33.</title>
        <authorList>
            <person name="Lee P.C."/>
        </authorList>
    </citation>
    <scope>NUCLEOTIDE SEQUENCE [LARGE SCALE GENOMIC DNA]</scope>
    <source>
        <strain evidence="5 6">WV33</strain>
    </source>
</reference>
<evidence type="ECO:0000313" key="6">
    <source>
        <dbReference type="Proteomes" id="UP000244527"/>
    </source>
</evidence>
<dbReference type="Pfam" id="PF00004">
    <property type="entry name" value="AAA"/>
    <property type="match status" value="1"/>
</dbReference>
<protein>
    <submittedName>
        <fullName evidence="5">ATPase</fullName>
    </submittedName>
</protein>
<gene>
    <name evidence="5" type="ORF">FFWV33_09900</name>
</gene>
<dbReference type="InterPro" id="IPR050221">
    <property type="entry name" value="26S_Proteasome_ATPase"/>
</dbReference>
<proteinExistence type="inferred from homology"/>
<name>A0A2S1LDJ2_9FLAO</name>
<keyword evidence="6" id="KW-1185">Reference proteome</keyword>
<evidence type="ECO:0000313" key="5">
    <source>
        <dbReference type="EMBL" id="AWG21823.1"/>
    </source>
</evidence>
<evidence type="ECO:0000259" key="4">
    <source>
        <dbReference type="SMART" id="SM00382"/>
    </source>
</evidence>
<dbReference type="KEGG" id="ffa:FFWV33_09900"/>
<accession>A0A2S1LDJ2</accession>
<dbReference type="SUPFAM" id="SSF52540">
    <property type="entry name" value="P-loop containing nucleoside triphosphate hydrolases"/>
    <property type="match status" value="1"/>
</dbReference>
<evidence type="ECO:0000256" key="2">
    <source>
        <dbReference type="ARBA" id="ARBA00022741"/>
    </source>
</evidence>
<dbReference type="GO" id="GO:0016887">
    <property type="term" value="F:ATP hydrolysis activity"/>
    <property type="evidence" value="ECO:0007669"/>
    <property type="project" value="InterPro"/>
</dbReference>
<dbReference type="OrthoDB" id="7438987at2"/>
<dbReference type="InterPro" id="IPR003593">
    <property type="entry name" value="AAA+_ATPase"/>
</dbReference>
<organism evidence="5 6">
    <name type="scientific">Flavobacterium faecale</name>
    <dbReference type="NCBI Taxonomy" id="1355330"/>
    <lineage>
        <taxon>Bacteria</taxon>
        <taxon>Pseudomonadati</taxon>
        <taxon>Bacteroidota</taxon>
        <taxon>Flavobacteriia</taxon>
        <taxon>Flavobacteriales</taxon>
        <taxon>Flavobacteriaceae</taxon>
        <taxon>Flavobacterium</taxon>
    </lineage>
</organism>
<keyword evidence="2" id="KW-0547">Nucleotide-binding</keyword>
<dbReference type="GO" id="GO:0005524">
    <property type="term" value="F:ATP binding"/>
    <property type="evidence" value="ECO:0007669"/>
    <property type="project" value="UniProtKB-KW"/>
</dbReference>
<keyword evidence="3" id="KW-0067">ATP-binding</keyword>
<dbReference type="Gene3D" id="3.40.50.300">
    <property type="entry name" value="P-loop containing nucleotide triphosphate hydrolases"/>
    <property type="match status" value="1"/>
</dbReference>
<sequence length="328" mass="37140">MAAADQIKSLIKSFGDDDESRFFSIALQIAATEAKQGHTTFAQELKKLIDVAKKDRSVNAIHSKALPLNLPKRELQELIEVFQPKINLGDMVLDENIKETLYKVIKEQEKWQLLKAHNLEPKRKLLLTGAPGTGKTMTAQAIAGELGITVFIIRLDGLMSKYLGESIAKLRLIFDAMNDQRAVYLFDEFDSIGSHRDQNQDVGEIKRVLNSFLINIEKDQSNSIIIAATNLPESLDKALFRRFDEIIEYPLPDENHISEIIKKHTKAFSFSTKVDYKVLSKLALGLNYSEIVRICNDTIKEMILNDMGNLELATLKKLLKLRNVVNEK</sequence>
<evidence type="ECO:0000256" key="1">
    <source>
        <dbReference type="ARBA" id="ARBA00006914"/>
    </source>
</evidence>
<dbReference type="InterPro" id="IPR027417">
    <property type="entry name" value="P-loop_NTPase"/>
</dbReference>
<dbReference type="InterPro" id="IPR003959">
    <property type="entry name" value="ATPase_AAA_core"/>
</dbReference>
<dbReference type="CDD" id="cd19481">
    <property type="entry name" value="RecA-like_protease"/>
    <property type="match status" value="1"/>
</dbReference>
<dbReference type="RefSeq" id="WP_108740759.1">
    <property type="nucleotide sequence ID" value="NZ_CP020918.1"/>
</dbReference>
<evidence type="ECO:0000256" key="3">
    <source>
        <dbReference type="ARBA" id="ARBA00022840"/>
    </source>
</evidence>
<dbReference type="EMBL" id="CP020918">
    <property type="protein sequence ID" value="AWG21823.1"/>
    <property type="molecule type" value="Genomic_DNA"/>
</dbReference>
<dbReference type="SMART" id="SM00382">
    <property type="entry name" value="AAA"/>
    <property type="match status" value="1"/>
</dbReference>
<dbReference type="PANTHER" id="PTHR23073">
    <property type="entry name" value="26S PROTEASOME REGULATORY SUBUNIT"/>
    <property type="match status" value="1"/>
</dbReference>